<dbReference type="EMBL" id="DVGK01000114">
    <property type="protein sequence ID" value="HIR14278.1"/>
    <property type="molecule type" value="Genomic_DNA"/>
</dbReference>
<dbReference type="Gene3D" id="1.10.10.2840">
    <property type="entry name" value="PucR C-terminal helix-turn-helix domain"/>
    <property type="match status" value="1"/>
</dbReference>
<dbReference type="PANTHER" id="PTHR33744">
    <property type="entry name" value="CARBOHYDRATE DIACID REGULATOR"/>
    <property type="match status" value="1"/>
</dbReference>
<dbReference type="InterPro" id="IPR042070">
    <property type="entry name" value="PucR_C-HTH_sf"/>
</dbReference>
<evidence type="ECO:0000313" key="2">
    <source>
        <dbReference type="EMBL" id="HIR14278.1"/>
    </source>
</evidence>
<dbReference type="Pfam" id="PF13556">
    <property type="entry name" value="HTH_30"/>
    <property type="match status" value="1"/>
</dbReference>
<dbReference type="Proteomes" id="UP000886757">
    <property type="component" value="Unassembled WGS sequence"/>
</dbReference>
<accession>A0A9D1DB17</accession>
<dbReference type="InterPro" id="IPR025736">
    <property type="entry name" value="PucR_C-HTH_dom"/>
</dbReference>
<dbReference type="InterPro" id="IPR051448">
    <property type="entry name" value="CdaR-like_regulators"/>
</dbReference>
<reference evidence="2" key="1">
    <citation type="submission" date="2020-10" db="EMBL/GenBank/DDBJ databases">
        <authorList>
            <person name="Gilroy R."/>
        </authorList>
    </citation>
    <scope>NUCLEOTIDE SEQUENCE</scope>
    <source>
        <strain evidence="2">ChiSjej4B22-8148</strain>
    </source>
</reference>
<organism evidence="2 3">
    <name type="scientific">Candidatus Choladousia intestinavium</name>
    <dbReference type="NCBI Taxonomy" id="2840727"/>
    <lineage>
        <taxon>Bacteria</taxon>
        <taxon>Bacillati</taxon>
        <taxon>Bacillota</taxon>
        <taxon>Clostridia</taxon>
        <taxon>Lachnospirales</taxon>
        <taxon>Lachnospiraceae</taxon>
        <taxon>Lachnospiraceae incertae sedis</taxon>
        <taxon>Candidatus Choladousia</taxon>
    </lineage>
</organism>
<comment type="caution">
    <text evidence="2">The sequence shown here is derived from an EMBL/GenBank/DDBJ whole genome shotgun (WGS) entry which is preliminary data.</text>
</comment>
<sequence length="161" mass="19147">FQIEQKLASFIRDSFLTAGYSRRMLGHFNFHRQYVQASISLQVGSRKSPHRWIHHFNDIALTYLLEQTTKKLPAYMICHEKLLSLKYESENGSSQLYQTLRCYLENHQNASRTAAQLFIHRSTLLYRLERISRFLKTDLSDPDELLYLLLSFRLIDMEENK</sequence>
<dbReference type="AlphaFoldDB" id="A0A9D1DB17"/>
<proteinExistence type="predicted"/>
<feature type="domain" description="PucR C-terminal helix-turn-helix" evidence="1">
    <location>
        <begin position="96"/>
        <end position="153"/>
    </location>
</feature>
<gene>
    <name evidence="2" type="ORF">IAB31_10205</name>
</gene>
<protein>
    <submittedName>
        <fullName evidence="2">Helix-turn-helix domain-containing protein</fullName>
    </submittedName>
</protein>
<feature type="non-terminal residue" evidence="2">
    <location>
        <position position="1"/>
    </location>
</feature>
<evidence type="ECO:0000313" key="3">
    <source>
        <dbReference type="Proteomes" id="UP000886757"/>
    </source>
</evidence>
<name>A0A9D1DB17_9FIRM</name>
<evidence type="ECO:0000259" key="1">
    <source>
        <dbReference type="Pfam" id="PF13556"/>
    </source>
</evidence>
<reference evidence="2" key="2">
    <citation type="journal article" date="2021" name="PeerJ">
        <title>Extensive microbial diversity within the chicken gut microbiome revealed by metagenomics and culture.</title>
        <authorList>
            <person name="Gilroy R."/>
            <person name="Ravi A."/>
            <person name="Getino M."/>
            <person name="Pursley I."/>
            <person name="Horton D.L."/>
            <person name="Alikhan N.F."/>
            <person name="Baker D."/>
            <person name="Gharbi K."/>
            <person name="Hall N."/>
            <person name="Watson M."/>
            <person name="Adriaenssens E.M."/>
            <person name="Foster-Nyarko E."/>
            <person name="Jarju S."/>
            <person name="Secka A."/>
            <person name="Antonio M."/>
            <person name="Oren A."/>
            <person name="Chaudhuri R.R."/>
            <person name="La Ragione R."/>
            <person name="Hildebrand F."/>
            <person name="Pallen M.J."/>
        </authorList>
    </citation>
    <scope>NUCLEOTIDE SEQUENCE</scope>
    <source>
        <strain evidence="2">ChiSjej4B22-8148</strain>
    </source>
</reference>